<dbReference type="AlphaFoldDB" id="F0VRA2"/>
<evidence type="ECO:0000256" key="1">
    <source>
        <dbReference type="SAM" id="MobiDB-lite"/>
    </source>
</evidence>
<evidence type="ECO:0000313" key="3">
    <source>
        <dbReference type="EMBL" id="CBZ56250.1"/>
    </source>
</evidence>
<dbReference type="InterPro" id="IPR019562">
    <property type="entry name" value="Micronemal-adhesive-rpt_sia-bd"/>
</dbReference>
<feature type="region of interest" description="Disordered" evidence="1">
    <location>
        <begin position="279"/>
        <end position="325"/>
    </location>
</feature>
<dbReference type="EMBL" id="FR823393">
    <property type="protein sequence ID" value="CBZ56250.1"/>
    <property type="molecule type" value="Genomic_DNA"/>
</dbReference>
<keyword evidence="2" id="KW-0732">Signal</keyword>
<feature type="signal peptide" evidence="2">
    <location>
        <begin position="1"/>
        <end position="22"/>
    </location>
</feature>
<dbReference type="EMBL" id="LN714487">
    <property type="protein sequence ID" value="CEL71012.1"/>
    <property type="molecule type" value="Genomic_DNA"/>
</dbReference>
<dbReference type="Pfam" id="PF10564">
    <property type="entry name" value="MAR_sialic_bdg"/>
    <property type="match status" value="3"/>
</dbReference>
<protein>
    <submittedName>
        <fullName evidence="4">NcMCP5, putative</fullName>
    </submittedName>
</protein>
<sequence length="469" mass="52048">MKLCRQPLASAVACVAVAVVLGNDDMQTVNARTRIVEEEDAESPAQKPTPLTSAPLQRLLDETCVKRFKALCEEGKDAFCNYETAVARKGRGSETQTDDQWRCYDDRFLGTDSSNVQCTDNCGTLFHCKGSINPSTSVHTTMKDLETELVNRVPEFCSPQQKTLNEYCNNLREGWVARRGVLTSSAEDQEWRCFDVAKLEYHLQSQCVDNCSRLRHCPGGREGPDRRNLTENDDYASIPEARSLIASGDPPCEAALVCISTPKNPAKCVSEGEVAEALEEEAEQETKERREVEKEEQRKVAAASVAPPQSEASDSPRPPQDIHSVYPQLETPTEEELGVLGTAETKLQSLQGLLNARCAEEFNYLCTSENLAPFCTQPVVARKDYGVYTGFEGSIWRCISFANLDQERKSICVDNCGAEYVCDGGIEPTEVVHAQWSALGKLVTQRKNDRCKRPGAEEGNEGYRKEYTV</sequence>
<dbReference type="eggNOG" id="ENOG502QYCM">
    <property type="taxonomic scope" value="Eukaryota"/>
</dbReference>
<dbReference type="InterPro" id="IPR008117">
    <property type="entry name" value="Microneme_MIC1"/>
</dbReference>
<accession>F0VRA2</accession>
<dbReference type="Proteomes" id="UP000007494">
    <property type="component" value="Chromosome XII"/>
</dbReference>
<organism evidence="3 5">
    <name type="scientific">Neospora caninum (strain Liverpool)</name>
    <dbReference type="NCBI Taxonomy" id="572307"/>
    <lineage>
        <taxon>Eukaryota</taxon>
        <taxon>Sar</taxon>
        <taxon>Alveolata</taxon>
        <taxon>Apicomplexa</taxon>
        <taxon>Conoidasida</taxon>
        <taxon>Coccidia</taxon>
        <taxon>Eucoccidiorida</taxon>
        <taxon>Eimeriorina</taxon>
        <taxon>Sarcocystidae</taxon>
        <taxon>Neospora</taxon>
    </lineage>
</organism>
<gene>
    <name evidence="4" type="ORF">BN1204_066750</name>
    <name evidence="3" type="ORF">NCLIV_066750</name>
</gene>
<dbReference type="VEuPathDB" id="ToxoDB:NCLIV_066750"/>
<dbReference type="InParanoid" id="F0VRA2"/>
<dbReference type="OrthoDB" id="333167at2759"/>
<feature type="chain" id="PRO_5007655346" evidence="2">
    <location>
        <begin position="23"/>
        <end position="469"/>
    </location>
</feature>
<evidence type="ECO:0000313" key="4">
    <source>
        <dbReference type="EMBL" id="CEL71012.1"/>
    </source>
</evidence>
<evidence type="ECO:0000256" key="2">
    <source>
        <dbReference type="SAM" id="SignalP"/>
    </source>
</evidence>
<keyword evidence="5" id="KW-1185">Reference proteome</keyword>
<dbReference type="Gene3D" id="3.90.640.70">
    <property type="match status" value="3"/>
</dbReference>
<evidence type="ECO:0000313" key="5">
    <source>
        <dbReference type="Proteomes" id="UP000007494"/>
    </source>
</evidence>
<feature type="compositionally biased region" description="Basic and acidic residues" evidence="1">
    <location>
        <begin position="284"/>
        <end position="299"/>
    </location>
</feature>
<reference evidence="4" key="4">
    <citation type="journal article" date="2015" name="PLoS ONE">
        <title>Comprehensive Evaluation of Toxoplasma gondii VEG and Neospora caninum LIV Genomes with Tachyzoite Stage Transcriptome and Proteome Defines Novel Transcript Features.</title>
        <authorList>
            <person name="Ramaprasad A."/>
            <person name="Mourier T."/>
            <person name="Naeem R."/>
            <person name="Malas T.B."/>
            <person name="Moussa E."/>
            <person name="Panigrahi A."/>
            <person name="Vermont S.J."/>
            <person name="Otto T.D."/>
            <person name="Wastling J."/>
            <person name="Pain A."/>
        </authorList>
    </citation>
    <scope>NUCLEOTIDE SEQUENCE</scope>
    <source>
        <strain evidence="4">Liverpool</strain>
    </source>
</reference>
<reference evidence="3" key="1">
    <citation type="submission" date="2011-02" db="EMBL/GenBank/DDBJ databases">
        <authorList>
            <person name="Aslett M."/>
        </authorList>
    </citation>
    <scope>NUCLEOTIDE SEQUENCE</scope>
    <source>
        <strain evidence="3">Liverpool</strain>
    </source>
</reference>
<dbReference type="GeneID" id="13445473"/>
<name>F0VRA2_NEOCL</name>
<dbReference type="PRINTS" id="PR01744">
    <property type="entry name" value="MIC1MICRNEME"/>
</dbReference>
<proteinExistence type="predicted"/>
<reference evidence="3" key="2">
    <citation type="submission" date="2011-03" db="EMBL/GenBank/DDBJ databases">
        <title>Comparative genomics and transcriptomics of Neospora caninum and Toxoplasma gondii.</title>
        <authorList>
            <person name="Reid A.J."/>
            <person name="Sohal A."/>
            <person name="Harris D."/>
            <person name="Quail M."/>
            <person name="Sanders M."/>
            <person name="Berriman M."/>
            <person name="Wastling J.M."/>
            <person name="Pain A."/>
        </authorList>
    </citation>
    <scope>NUCLEOTIDE SEQUENCE</scope>
    <source>
        <strain evidence="3">Liverpool</strain>
    </source>
</reference>
<reference evidence="5" key="3">
    <citation type="journal article" date="2012" name="PLoS Pathog.">
        <title>Comparative genomics of the apicomplexan parasites Toxoplasma gondii and Neospora caninum: Coccidia differing in host range and transmission strategy.</title>
        <authorList>
            <person name="Reid A.J."/>
            <person name="Vermont S.J."/>
            <person name="Cotton J.A."/>
            <person name="Harris D."/>
            <person name="Hill-Cawthorne G.A."/>
            <person name="Konen-Waisman S."/>
            <person name="Latham S.M."/>
            <person name="Mourier T."/>
            <person name="Norton R."/>
            <person name="Quail M.A."/>
            <person name="Sanders M."/>
            <person name="Shanmugam D."/>
            <person name="Sohal A."/>
            <person name="Wasmuth J.D."/>
            <person name="Brunk B."/>
            <person name="Grigg M.E."/>
            <person name="Howard J.C."/>
            <person name="Parkinson J."/>
            <person name="Roos D.S."/>
            <person name="Trees A.J."/>
            <person name="Berriman M."/>
            <person name="Pain A."/>
            <person name="Wastling J.M."/>
        </authorList>
    </citation>
    <scope>NUCLEOTIDE SEQUENCE [LARGE SCALE GENOMIC DNA]</scope>
    <source>
        <strain evidence="5">Liverpool</strain>
    </source>
</reference>
<dbReference type="RefSeq" id="XP_003886275.1">
    <property type="nucleotide sequence ID" value="XM_003886226.1"/>
</dbReference>